<sequence>MRSIVVRGLLWQLKDLAVHLVFAVSSKILALITDDRPRDPNWVWTRPVVVGCLSYDVYNHLPFLKNKLLHGDLMFFLARHGM</sequence>
<keyword evidence="2" id="KW-1185">Reference proteome</keyword>
<protein>
    <submittedName>
        <fullName evidence="1">Uncharacterized protein</fullName>
    </submittedName>
</protein>
<gene>
    <name evidence="1" type="ORF">NPIL_604521</name>
</gene>
<dbReference type="OrthoDB" id="6408446at2759"/>
<evidence type="ECO:0000313" key="2">
    <source>
        <dbReference type="Proteomes" id="UP000887013"/>
    </source>
</evidence>
<dbReference type="EMBL" id="BMAW01087746">
    <property type="protein sequence ID" value="GFS31322.1"/>
    <property type="molecule type" value="Genomic_DNA"/>
</dbReference>
<evidence type="ECO:0000313" key="1">
    <source>
        <dbReference type="EMBL" id="GFS31322.1"/>
    </source>
</evidence>
<comment type="caution">
    <text evidence="1">The sequence shown here is derived from an EMBL/GenBank/DDBJ whole genome shotgun (WGS) entry which is preliminary data.</text>
</comment>
<name>A0A8X6M8H2_NEPPI</name>
<organism evidence="1 2">
    <name type="scientific">Nephila pilipes</name>
    <name type="common">Giant wood spider</name>
    <name type="synonym">Nephila maculata</name>
    <dbReference type="NCBI Taxonomy" id="299642"/>
    <lineage>
        <taxon>Eukaryota</taxon>
        <taxon>Metazoa</taxon>
        <taxon>Ecdysozoa</taxon>
        <taxon>Arthropoda</taxon>
        <taxon>Chelicerata</taxon>
        <taxon>Arachnida</taxon>
        <taxon>Araneae</taxon>
        <taxon>Araneomorphae</taxon>
        <taxon>Entelegynae</taxon>
        <taxon>Araneoidea</taxon>
        <taxon>Nephilidae</taxon>
        <taxon>Nephila</taxon>
    </lineage>
</organism>
<accession>A0A8X6M8H2</accession>
<dbReference type="AlphaFoldDB" id="A0A8X6M8H2"/>
<proteinExistence type="predicted"/>
<dbReference type="Proteomes" id="UP000887013">
    <property type="component" value="Unassembled WGS sequence"/>
</dbReference>
<reference evidence="1" key="1">
    <citation type="submission" date="2020-08" db="EMBL/GenBank/DDBJ databases">
        <title>Multicomponent nature underlies the extraordinary mechanical properties of spider dragline silk.</title>
        <authorList>
            <person name="Kono N."/>
            <person name="Nakamura H."/>
            <person name="Mori M."/>
            <person name="Yoshida Y."/>
            <person name="Ohtoshi R."/>
            <person name="Malay A.D."/>
            <person name="Moran D.A.P."/>
            <person name="Tomita M."/>
            <person name="Numata K."/>
            <person name="Arakawa K."/>
        </authorList>
    </citation>
    <scope>NUCLEOTIDE SEQUENCE</scope>
</reference>